<dbReference type="HOGENOM" id="CLU_079283_4_0_6"/>
<dbReference type="AlphaFoldDB" id="A0A0K8QP28"/>
<dbReference type="SUPFAM" id="SSF82649">
    <property type="entry name" value="SufE/NifU"/>
    <property type="match status" value="1"/>
</dbReference>
<name>A0A0K8QP28_9GAMM</name>
<proteinExistence type="predicted"/>
<dbReference type="Gene3D" id="3.90.1010.10">
    <property type="match status" value="1"/>
</dbReference>
<dbReference type="GO" id="GO:0016226">
    <property type="term" value="P:iron-sulfur cluster assembly"/>
    <property type="evidence" value="ECO:0007669"/>
    <property type="project" value="InterPro"/>
</dbReference>
<gene>
    <name evidence="2" type="ORF">MBSD_1256</name>
    <name evidence="3" type="ORF">MBSD_n1804</name>
</gene>
<sequence>MSASDLYRDLVLEHNRSPRGFGSLPTRTHAAEGDNPLCGDHLRIELAVDAAGRVRDFAFSGQSCAITTATASLLGERVRGLDAAAIAELEARFARLVRGECAADPALDGLNALAELRAYPARRKCALLPWATLAAALRGTPHATTEANA</sequence>
<dbReference type="EMBL" id="DF952378">
    <property type="protein sequence ID" value="GAN44721.1"/>
    <property type="molecule type" value="Genomic_DNA"/>
</dbReference>
<evidence type="ECO:0000313" key="2">
    <source>
        <dbReference type="EMBL" id="GAN44721.1"/>
    </source>
</evidence>
<evidence type="ECO:0000313" key="3">
    <source>
        <dbReference type="EMBL" id="GAP66496.1"/>
    </source>
</evidence>
<dbReference type="CDD" id="cd06664">
    <property type="entry name" value="IscU_like"/>
    <property type="match status" value="1"/>
</dbReference>
<dbReference type="NCBIfam" id="TIGR01994">
    <property type="entry name" value="SUF_scaf_2"/>
    <property type="match status" value="1"/>
</dbReference>
<dbReference type="GO" id="GO:0051536">
    <property type="term" value="F:iron-sulfur cluster binding"/>
    <property type="evidence" value="ECO:0007669"/>
    <property type="project" value="InterPro"/>
</dbReference>
<protein>
    <submittedName>
        <fullName evidence="2">Nitrogen fixation protein NifU</fullName>
    </submittedName>
</protein>
<feature type="domain" description="NIF system FeS cluster assembly NifU N-terminal" evidence="1">
    <location>
        <begin position="7"/>
        <end position="105"/>
    </location>
</feature>
<dbReference type="InterPro" id="IPR002871">
    <property type="entry name" value="NIF_FeS_clus_asmbl_NifU_N"/>
</dbReference>
<reference evidence="2" key="1">
    <citation type="submission" date="2015-03" db="EMBL/GenBank/DDBJ databases">
        <title>Draft genome sequence of Mizugakiibacter sediminis skMP5.</title>
        <authorList>
            <person name="Watanabe T."/>
            <person name="Kojima H."/>
            <person name="Fukui M."/>
        </authorList>
    </citation>
    <scope>NUCLEOTIDE SEQUENCE</scope>
    <source>
        <strain evidence="2">SkMP5</strain>
    </source>
</reference>
<dbReference type="EMBL" id="DF970209">
    <property type="protein sequence ID" value="GAP66496.1"/>
    <property type="molecule type" value="Genomic_DNA"/>
</dbReference>
<dbReference type="Pfam" id="PF01592">
    <property type="entry name" value="NifU_N"/>
    <property type="match status" value="1"/>
</dbReference>
<accession>A0A0K8QP28</accession>
<dbReference type="STRING" id="1475481.GCA_000953855_01839"/>
<reference evidence="3" key="2">
    <citation type="submission" date="2015-08" db="EMBL/GenBank/DDBJ databases">
        <title>Complete DNA Sequence of Pseudomonas syringae pv. actinidiae, the Causal Agent of Kiwifruit Canker Disease.</title>
        <authorList>
            <person name="Rikkerink E.H.A."/>
            <person name="Fineran P.C."/>
        </authorList>
    </citation>
    <scope>NUCLEOTIDE SEQUENCE</scope>
    <source>
        <strain evidence="3">SkMP5</strain>
    </source>
</reference>
<keyword evidence="4" id="KW-1185">Reference proteome</keyword>
<dbReference type="OrthoDB" id="9804157at2"/>
<dbReference type="Proteomes" id="UP000253740">
    <property type="component" value="Unassembled WGS sequence"/>
</dbReference>
<dbReference type="RefSeq" id="WP_062537088.1">
    <property type="nucleotide sequence ID" value="NZ_DF970209.1"/>
</dbReference>
<evidence type="ECO:0000259" key="1">
    <source>
        <dbReference type="Pfam" id="PF01592"/>
    </source>
</evidence>
<dbReference type="GO" id="GO:0005506">
    <property type="term" value="F:iron ion binding"/>
    <property type="evidence" value="ECO:0007669"/>
    <property type="project" value="InterPro"/>
</dbReference>
<dbReference type="PANTHER" id="PTHR10093">
    <property type="entry name" value="IRON-SULFUR CLUSTER ASSEMBLY ENZYME NIFU HOMOLOG"/>
    <property type="match status" value="1"/>
</dbReference>
<organism evidence="3">
    <name type="scientific">Mizugakiibacter sediminis</name>
    <dbReference type="NCBI Taxonomy" id="1475481"/>
    <lineage>
        <taxon>Bacteria</taxon>
        <taxon>Pseudomonadati</taxon>
        <taxon>Pseudomonadota</taxon>
        <taxon>Gammaproteobacteria</taxon>
        <taxon>Lysobacterales</taxon>
        <taxon>Rhodanobacteraceae</taxon>
        <taxon>Mizugakiibacter</taxon>
    </lineage>
</organism>
<evidence type="ECO:0000313" key="4">
    <source>
        <dbReference type="Proteomes" id="UP000253740"/>
    </source>
</evidence>